<dbReference type="Pfam" id="PF09728">
    <property type="entry name" value="Taxilin"/>
    <property type="match status" value="1"/>
</dbReference>
<dbReference type="AlphaFoldDB" id="A0A8T2PD17"/>
<proteinExistence type="inferred from homology"/>
<dbReference type="InterPro" id="IPR026183">
    <property type="entry name" value="Taxilin_fam"/>
</dbReference>
<keyword evidence="5" id="KW-1185">Reference proteome</keyword>
<sequence length="352" mass="40099">MIRKVLRDHFTHCTNTVFPLVQVELQWVILGWAVCHSCCLWHQVCGHSSLPSFFPAGPGNMDTNIQTADQGSIPAMQDQLSSNDMQYMDPSEDFSRQLEDIINTYGSAASMLEKQSLAPEAEEQDKTDEDTNGEQGEEASMVKDSSTSKDQKLEKKMLKGMGKEATLLMQNLNKLSTPEEKLEVLFKKYAELLEEHRVGQRQLKVLQKKQAQTQKEREQLQSEHSRAVLARSKLEELCRELQRHNKNLKEESLQRCRDDEMKRKEITNHFQSTLTDIQAQIEEHSNRNTKLCQENGALAEKLQSIINQYEQREEVQCPCTSQPDLCSAPSVIRIHVTCSPTSALLLGHSDVD</sequence>
<dbReference type="Proteomes" id="UP000824540">
    <property type="component" value="Unassembled WGS sequence"/>
</dbReference>
<evidence type="ECO:0000256" key="3">
    <source>
        <dbReference type="SAM" id="MobiDB-lite"/>
    </source>
</evidence>
<feature type="compositionally biased region" description="Acidic residues" evidence="3">
    <location>
        <begin position="120"/>
        <end position="137"/>
    </location>
</feature>
<dbReference type="OrthoDB" id="425555at2759"/>
<reference evidence="4" key="1">
    <citation type="thesis" date="2021" institute="BYU ScholarsArchive" country="Provo, UT, USA">
        <title>Applications of and Algorithms for Genome Assembly and Genomic Analyses with an Emphasis on Marine Teleosts.</title>
        <authorList>
            <person name="Pickett B.D."/>
        </authorList>
    </citation>
    <scope>NUCLEOTIDE SEQUENCE</scope>
    <source>
        <strain evidence="4">HI-2016</strain>
    </source>
</reference>
<dbReference type="PANTHER" id="PTHR16127:SF10">
    <property type="entry name" value="BETA-TAXILIN"/>
    <property type="match status" value="1"/>
</dbReference>
<dbReference type="EMBL" id="JAFBMS010000013">
    <property type="protein sequence ID" value="KAG9347532.1"/>
    <property type="molecule type" value="Genomic_DNA"/>
</dbReference>
<feature type="coiled-coil region" evidence="2">
    <location>
        <begin position="189"/>
        <end position="294"/>
    </location>
</feature>
<dbReference type="GO" id="GO:0019905">
    <property type="term" value="F:syntaxin binding"/>
    <property type="evidence" value="ECO:0007669"/>
    <property type="project" value="InterPro"/>
</dbReference>
<evidence type="ECO:0000256" key="2">
    <source>
        <dbReference type="SAM" id="Coils"/>
    </source>
</evidence>
<accession>A0A8T2PD17</accession>
<organism evidence="4 5">
    <name type="scientific">Albula glossodonta</name>
    <name type="common">roundjaw bonefish</name>
    <dbReference type="NCBI Taxonomy" id="121402"/>
    <lineage>
        <taxon>Eukaryota</taxon>
        <taxon>Metazoa</taxon>
        <taxon>Chordata</taxon>
        <taxon>Craniata</taxon>
        <taxon>Vertebrata</taxon>
        <taxon>Euteleostomi</taxon>
        <taxon>Actinopterygii</taxon>
        <taxon>Neopterygii</taxon>
        <taxon>Teleostei</taxon>
        <taxon>Albuliformes</taxon>
        <taxon>Albulidae</taxon>
        <taxon>Albula</taxon>
    </lineage>
</organism>
<protein>
    <recommendedName>
        <fullName evidence="6">Taxilin alpha</fullName>
    </recommendedName>
</protein>
<dbReference type="PANTHER" id="PTHR16127">
    <property type="entry name" value="TAXILIN"/>
    <property type="match status" value="1"/>
</dbReference>
<comment type="similarity">
    <text evidence="1">Belongs to the taxilin family.</text>
</comment>
<gene>
    <name evidence="4" type="ORF">JZ751_005100</name>
</gene>
<evidence type="ECO:0000256" key="1">
    <source>
        <dbReference type="ARBA" id="ARBA00009550"/>
    </source>
</evidence>
<comment type="caution">
    <text evidence="4">The sequence shown here is derived from an EMBL/GenBank/DDBJ whole genome shotgun (WGS) entry which is preliminary data.</text>
</comment>
<evidence type="ECO:0000313" key="4">
    <source>
        <dbReference type="EMBL" id="KAG9347532.1"/>
    </source>
</evidence>
<keyword evidence="2" id="KW-0175">Coiled coil</keyword>
<evidence type="ECO:0000313" key="5">
    <source>
        <dbReference type="Proteomes" id="UP000824540"/>
    </source>
</evidence>
<name>A0A8T2PD17_9TELE</name>
<feature type="region of interest" description="Disordered" evidence="3">
    <location>
        <begin position="115"/>
        <end position="153"/>
    </location>
</feature>
<evidence type="ECO:0008006" key="6">
    <source>
        <dbReference type="Google" id="ProtNLM"/>
    </source>
</evidence>